<proteinExistence type="predicted"/>
<sequence length="11" mass="1239">MSAGATRCWTR</sequence>
<name>A0A0A9BEI0_ARUDO</name>
<evidence type="ECO:0000313" key="1">
    <source>
        <dbReference type="EMBL" id="JAD61751.1"/>
    </source>
</evidence>
<organism evidence="1">
    <name type="scientific">Arundo donax</name>
    <name type="common">Giant reed</name>
    <name type="synonym">Donax arundinaceus</name>
    <dbReference type="NCBI Taxonomy" id="35708"/>
    <lineage>
        <taxon>Eukaryota</taxon>
        <taxon>Viridiplantae</taxon>
        <taxon>Streptophyta</taxon>
        <taxon>Embryophyta</taxon>
        <taxon>Tracheophyta</taxon>
        <taxon>Spermatophyta</taxon>
        <taxon>Magnoliopsida</taxon>
        <taxon>Liliopsida</taxon>
        <taxon>Poales</taxon>
        <taxon>Poaceae</taxon>
        <taxon>PACMAD clade</taxon>
        <taxon>Arundinoideae</taxon>
        <taxon>Arundineae</taxon>
        <taxon>Arundo</taxon>
    </lineage>
</organism>
<protein>
    <submittedName>
        <fullName evidence="1">Uncharacterized protein</fullName>
    </submittedName>
</protein>
<reference evidence="1" key="2">
    <citation type="journal article" date="2015" name="Data Brief">
        <title>Shoot transcriptome of the giant reed, Arundo donax.</title>
        <authorList>
            <person name="Barrero R.A."/>
            <person name="Guerrero F.D."/>
            <person name="Moolhuijzen P."/>
            <person name="Goolsby J.A."/>
            <person name="Tidwell J."/>
            <person name="Bellgard S.E."/>
            <person name="Bellgard M.I."/>
        </authorList>
    </citation>
    <scope>NUCLEOTIDE SEQUENCE</scope>
    <source>
        <tissue evidence="1">Shoot tissue taken approximately 20 cm above the soil surface</tissue>
    </source>
</reference>
<reference evidence="1" key="1">
    <citation type="submission" date="2014-09" db="EMBL/GenBank/DDBJ databases">
        <authorList>
            <person name="Magalhaes I.L.F."/>
            <person name="Oliveira U."/>
            <person name="Santos F.R."/>
            <person name="Vidigal T.H.D.A."/>
            <person name="Brescovit A.D."/>
            <person name="Santos A.J."/>
        </authorList>
    </citation>
    <scope>NUCLEOTIDE SEQUENCE</scope>
    <source>
        <tissue evidence="1">Shoot tissue taken approximately 20 cm above the soil surface</tissue>
    </source>
</reference>
<dbReference type="EMBL" id="GBRH01236144">
    <property type="protein sequence ID" value="JAD61751.1"/>
    <property type="molecule type" value="Transcribed_RNA"/>
</dbReference>
<accession>A0A0A9BEI0</accession>